<gene>
    <name evidence="2" type="ORF">CM19_02475</name>
</gene>
<evidence type="ECO:0000259" key="1">
    <source>
        <dbReference type="PROSITE" id="PS51880"/>
    </source>
</evidence>
<feature type="domain" description="TGS" evidence="1">
    <location>
        <begin position="282"/>
        <end position="356"/>
    </location>
</feature>
<comment type="caution">
    <text evidence="2">The sequence shown here is derived from an EMBL/GenBank/DDBJ whole genome shotgun (WGS) entry which is preliminary data.</text>
</comment>
<dbReference type="Pfam" id="PF02824">
    <property type="entry name" value="TGS"/>
    <property type="match status" value="1"/>
</dbReference>
<dbReference type="InterPro" id="IPR012675">
    <property type="entry name" value="Beta-grasp_dom_sf"/>
</dbReference>
<dbReference type="Gene3D" id="6.10.140.1070">
    <property type="match status" value="1"/>
</dbReference>
<dbReference type="Proteomes" id="UP000024332">
    <property type="component" value="Unassembled WGS sequence"/>
</dbReference>
<dbReference type="InterPro" id="IPR045001">
    <property type="entry name" value="DRG"/>
</dbReference>
<dbReference type="InterPro" id="IPR004095">
    <property type="entry name" value="TGS"/>
</dbReference>
<dbReference type="SUPFAM" id="SSF81271">
    <property type="entry name" value="TGS-like"/>
    <property type="match status" value="1"/>
</dbReference>
<dbReference type="PANTHER" id="PTHR43127">
    <property type="entry name" value="DEVELOPMENTALLY-REGULATED GTP-BINDING PROTEIN 2"/>
    <property type="match status" value="1"/>
</dbReference>
<proteinExistence type="predicted"/>
<dbReference type="STRING" id="1160895.CM19_02475"/>
<protein>
    <recommendedName>
        <fullName evidence="1">TGS domain-containing protein</fullName>
    </recommendedName>
</protein>
<dbReference type="GO" id="GO:0005525">
    <property type="term" value="F:GTP binding"/>
    <property type="evidence" value="ECO:0007669"/>
    <property type="project" value="InterPro"/>
</dbReference>
<organism evidence="2 3">
    <name type="scientific">Candidatus Acidianus copahuensis</name>
    <dbReference type="NCBI Taxonomy" id="1160895"/>
    <lineage>
        <taxon>Archaea</taxon>
        <taxon>Thermoproteota</taxon>
        <taxon>Thermoprotei</taxon>
        <taxon>Sulfolobales</taxon>
        <taxon>Sulfolobaceae</taxon>
        <taxon>Acidianus</taxon>
    </lineage>
</organism>
<dbReference type="Gene3D" id="3.10.20.30">
    <property type="match status" value="1"/>
</dbReference>
<evidence type="ECO:0000313" key="3">
    <source>
        <dbReference type="Proteomes" id="UP000024332"/>
    </source>
</evidence>
<dbReference type="AlphaFoldDB" id="A0A031LRW1"/>
<dbReference type="GO" id="GO:0003924">
    <property type="term" value="F:GTPase activity"/>
    <property type="evidence" value="ECO:0007669"/>
    <property type="project" value="InterPro"/>
</dbReference>
<name>A0A031LRW1_9CREN</name>
<keyword evidence="3" id="KW-1185">Reference proteome</keyword>
<reference evidence="2 3" key="1">
    <citation type="submission" date="2014-03" db="EMBL/GenBank/DDBJ databases">
        <title>Draft genome sequence of the novel thermoacidophilic archaea Acidianus copahuensis ALE1 strain, isolated from Copahue volcanic area in Neuquen Argentina.</title>
        <authorList>
            <person name="Urbieta M.S."/>
            <person name="Rascovan N."/>
            <person name="Castro C."/>
            <person name="Revale S."/>
            <person name="Giaveno M.A."/>
            <person name="Vazquez M.P."/>
            <person name="Donati E.R."/>
        </authorList>
    </citation>
    <scope>NUCLEOTIDE SEQUENCE [LARGE SCALE GENOMIC DNA]</scope>
    <source>
        <strain evidence="2 3">ALE1</strain>
    </source>
</reference>
<evidence type="ECO:0000313" key="2">
    <source>
        <dbReference type="EMBL" id="EZQ11082.1"/>
    </source>
</evidence>
<dbReference type="RefSeq" id="WP_048098812.1">
    <property type="nucleotide sequence ID" value="NZ_JFZT01000017.1"/>
</dbReference>
<dbReference type="EMBL" id="JFZT01000017">
    <property type="protein sequence ID" value="EZQ11082.1"/>
    <property type="molecule type" value="Genomic_DNA"/>
</dbReference>
<dbReference type="PROSITE" id="PS51880">
    <property type="entry name" value="TGS"/>
    <property type="match status" value="1"/>
</dbReference>
<dbReference type="InterPro" id="IPR012676">
    <property type="entry name" value="TGS-like"/>
</dbReference>
<sequence length="357" mass="40518">MVTNLPAEAKAKWIKVMDAKTPEEKIKAIQEFLSYVPKHKGTENLVYWAKRRLAELKEESEKQRKKSKSGGVSFFVEKEGAGQVVVLGRSELKDPLIRKLTNVKQDPRDLPVPSMTFYEDVGIQLVNPPSIILGSRLIVGKIMGLIRNADSIFMVVADENEFLRFKDFLDSNNVILGKPRGKVAIERLRSGKEGIRIINMGKLIGTNENEIRDYIRDFGIKSAIIKIMGEASLDDVEKSLFEGISYKPTVVFSLRKFSVNNIPVITPYEIDYLSKYLFDSLDVIRIYTKEPWEEPSKDPMILKGGSTVLDVAKKLHSSLFENFKYARVWGKSAKFPGQKVGEEHVLQDKDIVEIHVK</sequence>
<dbReference type="CDD" id="cd01666">
    <property type="entry name" value="TGS_DRG"/>
    <property type="match status" value="1"/>
</dbReference>
<accession>A0A031LRW1</accession>
<dbReference type="OrthoDB" id="372125at2157"/>